<dbReference type="Gene3D" id="1.10.10.10">
    <property type="entry name" value="Winged helix-like DNA-binding domain superfamily/Winged helix DNA-binding domain"/>
    <property type="match status" value="1"/>
</dbReference>
<dbReference type="Pfam" id="PF02082">
    <property type="entry name" value="Rrf2"/>
    <property type="match status" value="1"/>
</dbReference>
<dbReference type="InterPro" id="IPR036388">
    <property type="entry name" value="WH-like_DNA-bd_sf"/>
</dbReference>
<organism evidence="2 3">
    <name type="scientific">Methylobacterium gregans</name>
    <dbReference type="NCBI Taxonomy" id="374424"/>
    <lineage>
        <taxon>Bacteria</taxon>
        <taxon>Pseudomonadati</taxon>
        <taxon>Pseudomonadota</taxon>
        <taxon>Alphaproteobacteria</taxon>
        <taxon>Hyphomicrobiales</taxon>
        <taxon>Methylobacteriaceae</taxon>
        <taxon>Methylobacterium</taxon>
    </lineage>
</organism>
<dbReference type="Proteomes" id="UP001055108">
    <property type="component" value="Unassembled WGS sequence"/>
</dbReference>
<dbReference type="GO" id="GO:0003677">
    <property type="term" value="F:DNA binding"/>
    <property type="evidence" value="ECO:0007669"/>
    <property type="project" value="UniProtKB-KW"/>
</dbReference>
<keyword evidence="1" id="KW-0238">DNA-binding</keyword>
<reference evidence="2" key="2">
    <citation type="submission" date="2021-08" db="EMBL/GenBank/DDBJ databases">
        <authorList>
            <person name="Tani A."/>
            <person name="Ola A."/>
            <person name="Ogura Y."/>
            <person name="Katsura K."/>
            <person name="Hayashi T."/>
        </authorList>
    </citation>
    <scope>NUCLEOTIDE SEQUENCE</scope>
    <source>
        <strain evidence="2">NBRC 103626</strain>
    </source>
</reference>
<dbReference type="SUPFAM" id="SSF46785">
    <property type="entry name" value="Winged helix' DNA-binding domain"/>
    <property type="match status" value="1"/>
</dbReference>
<dbReference type="PANTHER" id="PTHR33221">
    <property type="entry name" value="WINGED HELIX-TURN-HELIX TRANSCRIPTIONAL REGULATOR, RRF2 FAMILY"/>
    <property type="match status" value="1"/>
</dbReference>
<evidence type="ECO:0000313" key="3">
    <source>
        <dbReference type="Proteomes" id="UP001055108"/>
    </source>
</evidence>
<comment type="caution">
    <text evidence="2">The sequence shown here is derived from an EMBL/GenBank/DDBJ whole genome shotgun (WGS) entry which is preliminary data.</text>
</comment>
<evidence type="ECO:0000313" key="2">
    <source>
        <dbReference type="EMBL" id="GJD80139.1"/>
    </source>
</evidence>
<name>A0AA37HR83_9HYPH</name>
<gene>
    <name evidence="2" type="primary">nsrR_2</name>
    <name evidence="2" type="ORF">NBEOAGPD_3378</name>
</gene>
<dbReference type="PROSITE" id="PS51197">
    <property type="entry name" value="HTH_RRF2_2"/>
    <property type="match status" value="1"/>
</dbReference>
<dbReference type="PANTHER" id="PTHR33221:SF4">
    <property type="entry name" value="HTH-TYPE TRANSCRIPTIONAL REPRESSOR NSRR"/>
    <property type="match status" value="1"/>
</dbReference>
<accession>A0AA37HR83</accession>
<reference evidence="2" key="1">
    <citation type="journal article" date="2016" name="Front. Microbiol.">
        <title>Genome Sequence of the Piezophilic, Mesophilic Sulfate-Reducing Bacterium Desulfovibrio indicus J2T.</title>
        <authorList>
            <person name="Cao J."/>
            <person name="Maignien L."/>
            <person name="Shao Z."/>
            <person name="Alain K."/>
            <person name="Jebbar M."/>
        </authorList>
    </citation>
    <scope>NUCLEOTIDE SEQUENCE</scope>
    <source>
        <strain evidence="2">NBRC 103626</strain>
    </source>
</reference>
<keyword evidence="3" id="KW-1185">Reference proteome</keyword>
<sequence length="134" mass="14002">MKADGWATTPDIARTFGISAHHLHKAVQGLVRAGFVVAKQGRTGGVRLAREPAAIRLGAVVAELEGTGCLIDCGRGPCPLAAHCLIKHALDAAERGFIRELDRFTLADVLADRTGATLGGLIAADRARQKTPSA</sequence>
<dbReference type="EMBL" id="BPQM01000084">
    <property type="protein sequence ID" value="GJD80139.1"/>
    <property type="molecule type" value="Genomic_DNA"/>
</dbReference>
<dbReference type="GO" id="GO:0005829">
    <property type="term" value="C:cytosol"/>
    <property type="evidence" value="ECO:0007669"/>
    <property type="project" value="TreeGrafter"/>
</dbReference>
<dbReference type="InterPro" id="IPR036390">
    <property type="entry name" value="WH_DNA-bd_sf"/>
</dbReference>
<dbReference type="InterPro" id="IPR000944">
    <property type="entry name" value="Tscrpt_reg_Rrf2"/>
</dbReference>
<protein>
    <submittedName>
        <fullName evidence="2">HTH-type transcriptional repressor NsrR</fullName>
    </submittedName>
</protein>
<evidence type="ECO:0000256" key="1">
    <source>
        <dbReference type="ARBA" id="ARBA00023125"/>
    </source>
</evidence>
<dbReference type="AlphaFoldDB" id="A0AA37HR83"/>
<proteinExistence type="predicted"/>
<dbReference type="GO" id="GO:0003700">
    <property type="term" value="F:DNA-binding transcription factor activity"/>
    <property type="evidence" value="ECO:0007669"/>
    <property type="project" value="TreeGrafter"/>
</dbReference>